<dbReference type="InterPro" id="IPR035595">
    <property type="entry name" value="UDP_glycos_trans_CS"/>
</dbReference>
<comment type="similarity">
    <text evidence="1 6">Belongs to the UDP-glycosyltransferase family.</text>
</comment>
<dbReference type="PROSITE" id="PS00375">
    <property type="entry name" value="UDPGT"/>
    <property type="match status" value="1"/>
</dbReference>
<evidence type="ECO:0000256" key="4">
    <source>
        <dbReference type="ARBA" id="ARBA00023241"/>
    </source>
</evidence>
<dbReference type="CDD" id="cd03784">
    <property type="entry name" value="GT1_Gtf-like"/>
    <property type="match status" value="1"/>
</dbReference>
<dbReference type="OrthoDB" id="5835829at2759"/>
<dbReference type="Gramene" id="PSS32561">
    <property type="protein sequence ID" value="PSS32561"/>
    <property type="gene ID" value="CEY00_Acc02861"/>
</dbReference>
<dbReference type="GO" id="GO:0080044">
    <property type="term" value="F:quercetin 7-O-glucosyltransferase activity"/>
    <property type="evidence" value="ECO:0007669"/>
    <property type="project" value="TreeGrafter"/>
</dbReference>
<dbReference type="AlphaFoldDB" id="A0A2R6RRA5"/>
<comment type="caution">
    <text evidence="8">The sequence shown here is derived from an EMBL/GenBank/DDBJ whole genome shotgun (WGS) entry which is preliminary data.</text>
</comment>
<gene>
    <name evidence="8" type="ORF">CEY00_Acc02861</name>
</gene>
<keyword evidence="3 6" id="KW-0808">Transferase</keyword>
<dbReference type="FunFam" id="3.40.50.2000:FF:000040">
    <property type="entry name" value="UDP-glycosyltransferase 76C1"/>
    <property type="match status" value="1"/>
</dbReference>
<dbReference type="EC" id="2.4.1.-" evidence="7"/>
<evidence type="ECO:0000256" key="6">
    <source>
        <dbReference type="RuleBase" id="RU003718"/>
    </source>
</evidence>
<sequence length="505" mass="55790">MGEQEDSSLPPHVLIFPLPIQGHVNSMLRLAKLLCLAGGVHVTFFVSDFVHRRLLLHASSSLRHPSLRLQTVSDGLPADHPRSGASVVDIMPAIKNVTAPMFRDMMVNSDCLRSCDRRPVTCIIADGVLSFAGDFALERGIPLLYFRTVSACSFWACFCFQELIDAGEVPIKGNGMDLLVKSVPGMEGVLRRRDLPSFCRVDDISDPIFQLANTVTRQTPRAHAVILNTFEALEAPVLCHIRGPMPNLFTIGPLHSLLNTKTANIAPAASGSFWEEDRSCVKWLDSQPEKSVIYVSFGSLAVVTREQLVEFWHGLVNSGQRFLWVMRPDSVAGQDGGSQVPAELAEATEERGYIVGWAPQEEVLNHPAIGGFLTHSGWNSTLESMVAGVPMICWPMFADQTVNSRFVGEAWKLGLDMKDTCDRVTIEKMVRDLMVVRKDEFVQSANRMTQLAREAVSEGGSSYCNFNRLIEYIRSMVGQGETWPILESGLSGHPRPVLETPNLLT</sequence>
<keyword evidence="4" id="KW-0284">Flavonoid biosynthesis</keyword>
<dbReference type="InterPro" id="IPR002213">
    <property type="entry name" value="UDP_glucos_trans"/>
</dbReference>
<protein>
    <recommendedName>
        <fullName evidence="7">Glycosyltransferase</fullName>
        <ecNumber evidence="7">2.4.1.-</ecNumber>
    </recommendedName>
</protein>
<dbReference type="FunFam" id="3.40.50.2000:FF:000065">
    <property type="entry name" value="Glycosyltransferase"/>
    <property type="match status" value="1"/>
</dbReference>
<comment type="catalytic activity">
    <reaction evidence="5">
        <text>7-deoxyloganetate + UDP-alpha-D-glucose = 7-deoxyloganate + UDP + H(+)</text>
        <dbReference type="Rhea" id="RHEA:39895"/>
        <dbReference type="ChEBI" id="CHEBI:15378"/>
        <dbReference type="ChEBI" id="CHEBI:58223"/>
        <dbReference type="ChEBI" id="CHEBI:58885"/>
        <dbReference type="ChEBI" id="CHEBI:76844"/>
        <dbReference type="ChEBI" id="CHEBI:76846"/>
        <dbReference type="EC" id="2.4.1.323"/>
    </reaction>
</comment>
<dbReference type="EMBL" id="NKQK01000003">
    <property type="protein sequence ID" value="PSS32561.1"/>
    <property type="molecule type" value="Genomic_DNA"/>
</dbReference>
<keyword evidence="2 6" id="KW-0328">Glycosyltransferase</keyword>
<name>A0A2R6RRA5_ACTCC</name>
<proteinExistence type="inferred from homology"/>
<dbReference type="InParanoid" id="A0A2R6RRA5"/>
<dbReference type="OMA" id="RQDIAHG"/>
<evidence type="ECO:0000256" key="2">
    <source>
        <dbReference type="ARBA" id="ARBA00022676"/>
    </source>
</evidence>
<evidence type="ECO:0000256" key="1">
    <source>
        <dbReference type="ARBA" id="ARBA00009995"/>
    </source>
</evidence>
<dbReference type="PANTHER" id="PTHR11926:SF1392">
    <property type="entry name" value="GLYCOSYLTRANSFERASE"/>
    <property type="match status" value="1"/>
</dbReference>
<reference evidence="9" key="2">
    <citation type="journal article" date="2018" name="BMC Genomics">
        <title>A manually annotated Actinidia chinensis var. chinensis (kiwifruit) genome highlights the challenges associated with draft genomes and gene prediction in plants.</title>
        <authorList>
            <person name="Pilkington S.M."/>
            <person name="Crowhurst R."/>
            <person name="Hilario E."/>
            <person name="Nardozza S."/>
            <person name="Fraser L."/>
            <person name="Peng Y."/>
            <person name="Gunaseelan K."/>
            <person name="Simpson R."/>
            <person name="Tahir J."/>
            <person name="Deroles S.C."/>
            <person name="Templeton K."/>
            <person name="Luo Z."/>
            <person name="Davy M."/>
            <person name="Cheng C."/>
            <person name="McNeilage M."/>
            <person name="Scaglione D."/>
            <person name="Liu Y."/>
            <person name="Zhang Q."/>
            <person name="Datson P."/>
            <person name="De Silva N."/>
            <person name="Gardiner S.E."/>
            <person name="Bassett H."/>
            <person name="Chagne D."/>
            <person name="McCallum J."/>
            <person name="Dzierzon H."/>
            <person name="Deng C."/>
            <person name="Wang Y.Y."/>
            <person name="Barron L."/>
            <person name="Manako K."/>
            <person name="Bowen J."/>
            <person name="Foster T.M."/>
            <person name="Erridge Z.A."/>
            <person name="Tiffin H."/>
            <person name="Waite C.N."/>
            <person name="Davies K.M."/>
            <person name="Grierson E.P."/>
            <person name="Laing W.A."/>
            <person name="Kirk R."/>
            <person name="Chen X."/>
            <person name="Wood M."/>
            <person name="Montefiori M."/>
            <person name="Brummell D.A."/>
            <person name="Schwinn K.E."/>
            <person name="Catanach A."/>
            <person name="Fullerton C."/>
            <person name="Li D."/>
            <person name="Meiyalaghan S."/>
            <person name="Nieuwenhuizen N."/>
            <person name="Read N."/>
            <person name="Prakash R."/>
            <person name="Hunter D."/>
            <person name="Zhang H."/>
            <person name="McKenzie M."/>
            <person name="Knabel M."/>
            <person name="Harris A."/>
            <person name="Allan A.C."/>
            <person name="Gleave A."/>
            <person name="Chen A."/>
            <person name="Janssen B.J."/>
            <person name="Plunkett B."/>
            <person name="Ampomah-Dwamena C."/>
            <person name="Voogd C."/>
            <person name="Leif D."/>
            <person name="Lafferty D."/>
            <person name="Souleyre E.J.F."/>
            <person name="Varkonyi-Gasic E."/>
            <person name="Gambi F."/>
            <person name="Hanley J."/>
            <person name="Yao J.L."/>
            <person name="Cheung J."/>
            <person name="David K.M."/>
            <person name="Warren B."/>
            <person name="Marsh K."/>
            <person name="Snowden K.C."/>
            <person name="Lin-Wang K."/>
            <person name="Brian L."/>
            <person name="Martinez-Sanchez M."/>
            <person name="Wang M."/>
            <person name="Ileperuma N."/>
            <person name="Macnee N."/>
            <person name="Campin R."/>
            <person name="McAtee P."/>
            <person name="Drummond R.S.M."/>
            <person name="Espley R.V."/>
            <person name="Ireland H.S."/>
            <person name="Wu R."/>
            <person name="Atkinson R.G."/>
            <person name="Karunairetnam S."/>
            <person name="Bulley S."/>
            <person name="Chunkath S."/>
            <person name="Hanley Z."/>
            <person name="Storey R."/>
            <person name="Thrimawithana A.H."/>
            <person name="Thomson S."/>
            <person name="David C."/>
            <person name="Testolin R."/>
            <person name="Huang H."/>
            <person name="Hellens R.P."/>
            <person name="Schaffer R.J."/>
        </authorList>
    </citation>
    <scope>NUCLEOTIDE SEQUENCE [LARGE SCALE GENOMIC DNA]</scope>
    <source>
        <strain evidence="9">cv. Red5</strain>
    </source>
</reference>
<accession>A0A2R6RRA5</accession>
<dbReference type="SUPFAM" id="SSF53756">
    <property type="entry name" value="UDP-Glycosyltransferase/glycogen phosphorylase"/>
    <property type="match status" value="1"/>
</dbReference>
<evidence type="ECO:0000256" key="3">
    <source>
        <dbReference type="ARBA" id="ARBA00022679"/>
    </source>
</evidence>
<organism evidence="8 9">
    <name type="scientific">Actinidia chinensis var. chinensis</name>
    <name type="common">Chinese soft-hair kiwi</name>
    <dbReference type="NCBI Taxonomy" id="1590841"/>
    <lineage>
        <taxon>Eukaryota</taxon>
        <taxon>Viridiplantae</taxon>
        <taxon>Streptophyta</taxon>
        <taxon>Embryophyta</taxon>
        <taxon>Tracheophyta</taxon>
        <taxon>Spermatophyta</taxon>
        <taxon>Magnoliopsida</taxon>
        <taxon>eudicotyledons</taxon>
        <taxon>Gunneridae</taxon>
        <taxon>Pentapetalae</taxon>
        <taxon>asterids</taxon>
        <taxon>Ericales</taxon>
        <taxon>Actinidiaceae</taxon>
        <taxon>Actinidia</taxon>
    </lineage>
</organism>
<evidence type="ECO:0000313" key="9">
    <source>
        <dbReference type="Proteomes" id="UP000241394"/>
    </source>
</evidence>
<dbReference type="Gene3D" id="3.40.50.2000">
    <property type="entry name" value="Glycogen Phosphorylase B"/>
    <property type="match status" value="2"/>
</dbReference>
<evidence type="ECO:0000313" key="8">
    <source>
        <dbReference type="EMBL" id="PSS32561.1"/>
    </source>
</evidence>
<dbReference type="PANTHER" id="PTHR11926">
    <property type="entry name" value="GLUCOSYL/GLUCURONOSYL TRANSFERASES"/>
    <property type="match status" value="1"/>
</dbReference>
<reference evidence="8 9" key="1">
    <citation type="submission" date="2017-07" db="EMBL/GenBank/DDBJ databases">
        <title>An improved, manually edited Actinidia chinensis var. chinensis (kiwifruit) genome highlights the challenges associated with draft genomes and gene prediction in plants.</title>
        <authorList>
            <person name="Pilkington S."/>
            <person name="Crowhurst R."/>
            <person name="Hilario E."/>
            <person name="Nardozza S."/>
            <person name="Fraser L."/>
            <person name="Peng Y."/>
            <person name="Gunaseelan K."/>
            <person name="Simpson R."/>
            <person name="Tahir J."/>
            <person name="Deroles S."/>
            <person name="Templeton K."/>
            <person name="Luo Z."/>
            <person name="Davy M."/>
            <person name="Cheng C."/>
            <person name="Mcneilage M."/>
            <person name="Scaglione D."/>
            <person name="Liu Y."/>
            <person name="Zhang Q."/>
            <person name="Datson P."/>
            <person name="De Silva N."/>
            <person name="Gardiner S."/>
            <person name="Bassett H."/>
            <person name="Chagne D."/>
            <person name="Mccallum J."/>
            <person name="Dzierzon H."/>
            <person name="Deng C."/>
            <person name="Wang Y.-Y."/>
            <person name="Barron N."/>
            <person name="Manako K."/>
            <person name="Bowen J."/>
            <person name="Foster T."/>
            <person name="Erridge Z."/>
            <person name="Tiffin H."/>
            <person name="Waite C."/>
            <person name="Davies K."/>
            <person name="Grierson E."/>
            <person name="Laing W."/>
            <person name="Kirk R."/>
            <person name="Chen X."/>
            <person name="Wood M."/>
            <person name="Montefiori M."/>
            <person name="Brummell D."/>
            <person name="Schwinn K."/>
            <person name="Catanach A."/>
            <person name="Fullerton C."/>
            <person name="Li D."/>
            <person name="Meiyalaghan S."/>
            <person name="Nieuwenhuizen N."/>
            <person name="Read N."/>
            <person name="Prakash R."/>
            <person name="Hunter D."/>
            <person name="Zhang H."/>
            <person name="Mckenzie M."/>
            <person name="Knabel M."/>
            <person name="Harris A."/>
            <person name="Allan A."/>
            <person name="Chen A."/>
            <person name="Janssen B."/>
            <person name="Plunkett B."/>
            <person name="Dwamena C."/>
            <person name="Voogd C."/>
            <person name="Leif D."/>
            <person name="Lafferty D."/>
            <person name="Souleyre E."/>
            <person name="Varkonyi-Gasic E."/>
            <person name="Gambi F."/>
            <person name="Hanley J."/>
            <person name="Yao J.-L."/>
            <person name="Cheung J."/>
            <person name="David K."/>
            <person name="Warren B."/>
            <person name="Marsh K."/>
            <person name="Snowden K."/>
            <person name="Lin-Wang K."/>
            <person name="Brian L."/>
            <person name="Martinez-Sanchez M."/>
            <person name="Wang M."/>
            <person name="Ileperuma N."/>
            <person name="Macnee N."/>
            <person name="Campin R."/>
            <person name="Mcatee P."/>
            <person name="Drummond R."/>
            <person name="Espley R."/>
            <person name="Ireland H."/>
            <person name="Wu R."/>
            <person name="Atkinson R."/>
            <person name="Karunairetnam S."/>
            <person name="Bulley S."/>
            <person name="Chunkath S."/>
            <person name="Hanley Z."/>
            <person name="Storey R."/>
            <person name="Thrimawithana A."/>
            <person name="Thomson S."/>
            <person name="David C."/>
            <person name="Testolin R."/>
        </authorList>
    </citation>
    <scope>NUCLEOTIDE SEQUENCE [LARGE SCALE GENOMIC DNA]</scope>
    <source>
        <strain evidence="9">cv. Red5</strain>
        <tissue evidence="8">Young leaf</tissue>
    </source>
</reference>
<evidence type="ECO:0000256" key="7">
    <source>
        <dbReference type="RuleBase" id="RU362057"/>
    </source>
</evidence>
<evidence type="ECO:0000256" key="5">
    <source>
        <dbReference type="ARBA" id="ARBA00051827"/>
    </source>
</evidence>
<dbReference type="GO" id="GO:0080043">
    <property type="term" value="F:quercetin 3-O-glucosyltransferase activity"/>
    <property type="evidence" value="ECO:0007669"/>
    <property type="project" value="TreeGrafter"/>
</dbReference>
<keyword evidence="9" id="KW-1185">Reference proteome</keyword>
<dbReference type="Proteomes" id="UP000241394">
    <property type="component" value="Chromosome LG3"/>
</dbReference>
<dbReference type="GO" id="GO:0009813">
    <property type="term" value="P:flavonoid biosynthetic process"/>
    <property type="evidence" value="ECO:0007669"/>
    <property type="project" value="UniProtKB-KW"/>
</dbReference>
<dbReference type="Pfam" id="PF00201">
    <property type="entry name" value="UDPGT"/>
    <property type="match status" value="1"/>
</dbReference>
<dbReference type="GO" id="GO:0102970">
    <property type="term" value="F:7-deoxyloganetic acid glucosyltransferase activity"/>
    <property type="evidence" value="ECO:0007669"/>
    <property type="project" value="UniProtKB-EC"/>
</dbReference>